<dbReference type="Pfam" id="PF00753">
    <property type="entry name" value="Lactamase_B"/>
    <property type="match status" value="1"/>
</dbReference>
<evidence type="ECO:0000313" key="4">
    <source>
        <dbReference type="Proteomes" id="UP000317894"/>
    </source>
</evidence>
<dbReference type="Gene3D" id="3.60.15.10">
    <property type="entry name" value="Ribonuclease Z/Hydroxyacylglutathione hydrolase-like"/>
    <property type="match status" value="1"/>
</dbReference>
<comment type="caution">
    <text evidence="3">The sequence shown here is derived from an EMBL/GenBank/DDBJ whole genome shotgun (WGS) entry which is preliminary data.</text>
</comment>
<evidence type="ECO:0000313" key="3">
    <source>
        <dbReference type="EMBL" id="TRW17594.1"/>
    </source>
</evidence>
<dbReference type="RefSeq" id="WP_143555139.1">
    <property type="nucleotide sequence ID" value="NZ_VJWA01000001.1"/>
</dbReference>
<dbReference type="EMBL" id="VJWA01000001">
    <property type="protein sequence ID" value="TRW17594.1"/>
    <property type="molecule type" value="Genomic_DNA"/>
</dbReference>
<gene>
    <name evidence="3" type="primary">bla</name>
    <name evidence="3" type="ORF">FMM06_05440</name>
</gene>
<dbReference type="InterPro" id="IPR050855">
    <property type="entry name" value="NDM-1-like"/>
</dbReference>
<protein>
    <submittedName>
        <fullName evidence="3">Subclass B3 metallo-beta-lactamase</fullName>
    </submittedName>
</protein>
<evidence type="ECO:0000256" key="1">
    <source>
        <dbReference type="SAM" id="SignalP"/>
    </source>
</evidence>
<accession>A0A552UH95</accession>
<feature type="signal peptide" evidence="1">
    <location>
        <begin position="1"/>
        <end position="18"/>
    </location>
</feature>
<dbReference type="InterPro" id="IPR036866">
    <property type="entry name" value="RibonucZ/Hydroxyglut_hydro"/>
</dbReference>
<keyword evidence="1" id="KW-0732">Signal</keyword>
<dbReference type="OrthoDB" id="9773738at2"/>
<dbReference type="SMART" id="SM00849">
    <property type="entry name" value="Lactamase_B"/>
    <property type="match status" value="1"/>
</dbReference>
<reference evidence="3 4" key="1">
    <citation type="submission" date="2019-07" db="EMBL/GenBank/DDBJ databases">
        <title>Novel species isolated from glacier.</title>
        <authorList>
            <person name="Liu Q."/>
            <person name="Xin Y.-H."/>
        </authorList>
    </citation>
    <scope>NUCLEOTIDE SEQUENCE [LARGE SCALE GENOMIC DNA]</scope>
    <source>
        <strain evidence="3 4">LB1R16</strain>
    </source>
</reference>
<proteinExistence type="predicted"/>
<dbReference type="PANTHER" id="PTHR42951:SF17">
    <property type="entry name" value="METALLO-BETA-LACTAMASE DOMAIN-CONTAINING PROTEIN"/>
    <property type="match status" value="1"/>
</dbReference>
<feature type="chain" id="PRO_5022189852" evidence="1">
    <location>
        <begin position="19"/>
        <end position="280"/>
    </location>
</feature>
<dbReference type="PANTHER" id="PTHR42951">
    <property type="entry name" value="METALLO-BETA-LACTAMASE DOMAIN-CONTAINING"/>
    <property type="match status" value="1"/>
</dbReference>
<feature type="domain" description="Metallo-beta-lactamase" evidence="2">
    <location>
        <begin position="45"/>
        <end position="233"/>
    </location>
</feature>
<dbReference type="AlphaFoldDB" id="A0A552UH95"/>
<dbReference type="Proteomes" id="UP000317894">
    <property type="component" value="Unassembled WGS sequence"/>
</dbReference>
<dbReference type="NCBIfam" id="NF012229">
    <property type="entry name" value="bla_class_B_core"/>
    <property type="match status" value="1"/>
</dbReference>
<sequence length="280" mass="29871">MMRFALLAALVCPTPAAAALDPPAWTEPTAPFRIVGNIYYVGSKGLAAYLITSPRGHVLLDGTMDENVEGIERNIEGLGFRLRDVKLLLNSHAHFDHAAGLARLKRDTGATMVASAADRGALESGTPPSIVSYGVVTFPAVKVDRLLREGRPERVGSIALTPIVTPGHTPGCTTWTTTTKERGRTLRVVFPCSLTVAGNKLIDNTGYPGIVADFRRSFPATAKLRADVVLPGHPEGVELLARAARRDAGDADAFLMPGLLPKLAADAKKAFEAELTRQTK</sequence>
<keyword evidence="4" id="KW-1185">Reference proteome</keyword>
<name>A0A552UH95_9SPHN</name>
<evidence type="ECO:0000259" key="2">
    <source>
        <dbReference type="SMART" id="SM00849"/>
    </source>
</evidence>
<dbReference type="NCBIfam" id="NF033105">
    <property type="entry name" value="bla_subclass_B3"/>
    <property type="match status" value="1"/>
</dbReference>
<organism evidence="3 4">
    <name type="scientific">Glacieibacterium frigidum</name>
    <dbReference type="NCBI Taxonomy" id="2593303"/>
    <lineage>
        <taxon>Bacteria</taxon>
        <taxon>Pseudomonadati</taxon>
        <taxon>Pseudomonadota</taxon>
        <taxon>Alphaproteobacteria</taxon>
        <taxon>Sphingomonadales</taxon>
        <taxon>Sphingosinicellaceae</taxon>
        <taxon>Glacieibacterium</taxon>
    </lineage>
</organism>
<dbReference type="SUPFAM" id="SSF56281">
    <property type="entry name" value="Metallo-hydrolase/oxidoreductase"/>
    <property type="match status" value="1"/>
</dbReference>
<dbReference type="InterPro" id="IPR001279">
    <property type="entry name" value="Metallo-B-lactamas"/>
</dbReference>